<dbReference type="AlphaFoldDB" id="A0AAU8DJM3"/>
<evidence type="ECO:0000259" key="1">
    <source>
        <dbReference type="Pfam" id="PF12728"/>
    </source>
</evidence>
<sequence length="66" mass="7083">MSSHPFLSLPDAALQLGCNPKTIRRYIASGRLTGYRVGPRLLRVDPLELQKLLRPIPTAGGGQGAS</sequence>
<dbReference type="InterPro" id="IPR041657">
    <property type="entry name" value="HTH_17"/>
</dbReference>
<gene>
    <name evidence="2" type="ORF">ABLG96_13905</name>
</gene>
<dbReference type="Pfam" id="PF12728">
    <property type="entry name" value="HTH_17"/>
    <property type="match status" value="1"/>
</dbReference>
<reference evidence="2" key="1">
    <citation type="submission" date="2024-05" db="EMBL/GenBank/DDBJ databases">
        <authorList>
            <person name="Cai S.Y."/>
            <person name="Jin L.M."/>
            <person name="Li H.R."/>
        </authorList>
    </citation>
    <scope>NUCLEOTIDE SEQUENCE</scope>
    <source>
        <strain evidence="2">A5-74</strain>
    </source>
</reference>
<dbReference type="RefSeq" id="WP_353647963.1">
    <property type="nucleotide sequence ID" value="NZ_CP159218.1"/>
</dbReference>
<evidence type="ECO:0000313" key="2">
    <source>
        <dbReference type="EMBL" id="XCG62348.1"/>
    </source>
</evidence>
<dbReference type="SUPFAM" id="SSF46955">
    <property type="entry name" value="Putative DNA-binding domain"/>
    <property type="match status" value="1"/>
</dbReference>
<proteinExistence type="predicted"/>
<dbReference type="InterPro" id="IPR009061">
    <property type="entry name" value="DNA-bd_dom_put_sf"/>
</dbReference>
<feature type="domain" description="Helix-turn-helix" evidence="1">
    <location>
        <begin position="6"/>
        <end position="53"/>
    </location>
</feature>
<accession>A0AAU8DJM3</accession>
<organism evidence="2">
    <name type="scientific">Nakamurella sp. A5-74</name>
    <dbReference type="NCBI Taxonomy" id="3158264"/>
    <lineage>
        <taxon>Bacteria</taxon>
        <taxon>Bacillati</taxon>
        <taxon>Actinomycetota</taxon>
        <taxon>Actinomycetes</taxon>
        <taxon>Nakamurellales</taxon>
        <taxon>Nakamurellaceae</taxon>
        <taxon>Nakamurella</taxon>
    </lineage>
</organism>
<dbReference type="EMBL" id="CP159218">
    <property type="protein sequence ID" value="XCG62348.1"/>
    <property type="molecule type" value="Genomic_DNA"/>
</dbReference>
<protein>
    <submittedName>
        <fullName evidence="2">Helix-turn-helix domain-containing protein</fullName>
    </submittedName>
</protein>
<name>A0AAU8DJM3_9ACTN</name>